<dbReference type="OrthoDB" id="79172at2759"/>
<evidence type="ECO:0000256" key="3">
    <source>
        <dbReference type="SAM" id="Coils"/>
    </source>
</evidence>
<dbReference type="Pfam" id="PF00022">
    <property type="entry name" value="Actin"/>
    <property type="match status" value="1"/>
</dbReference>
<dbReference type="eggNOG" id="KOG0676">
    <property type="taxonomic scope" value="Eukaryota"/>
</dbReference>
<dbReference type="Gene3D" id="3.30.420.40">
    <property type="match status" value="2"/>
</dbReference>
<reference evidence="4" key="1">
    <citation type="submission" date="2013-12" db="EMBL/GenBank/DDBJ databases">
        <title>The Genome Sequence of Aphanomyces invadans NJM9701.</title>
        <authorList>
            <consortium name="The Broad Institute Genomics Platform"/>
            <person name="Russ C."/>
            <person name="Tyler B."/>
            <person name="van West P."/>
            <person name="Dieguez-Uribeondo J."/>
            <person name="Young S.K."/>
            <person name="Zeng Q."/>
            <person name="Gargeya S."/>
            <person name="Fitzgerald M."/>
            <person name="Abouelleil A."/>
            <person name="Alvarado L."/>
            <person name="Chapman S.B."/>
            <person name="Gainer-Dewar J."/>
            <person name="Goldberg J."/>
            <person name="Griggs A."/>
            <person name="Gujja S."/>
            <person name="Hansen M."/>
            <person name="Howarth C."/>
            <person name="Imamovic A."/>
            <person name="Ireland A."/>
            <person name="Larimer J."/>
            <person name="McCowan C."/>
            <person name="Murphy C."/>
            <person name="Pearson M."/>
            <person name="Poon T.W."/>
            <person name="Priest M."/>
            <person name="Roberts A."/>
            <person name="Saif S."/>
            <person name="Shea T."/>
            <person name="Sykes S."/>
            <person name="Wortman J."/>
            <person name="Nusbaum C."/>
            <person name="Birren B."/>
        </authorList>
    </citation>
    <scope>NUCLEOTIDE SEQUENCE [LARGE SCALE GENOMIC DNA]</scope>
    <source>
        <strain evidence="4">NJM9701</strain>
    </source>
</reference>
<evidence type="ECO:0000256" key="1">
    <source>
        <dbReference type="ARBA" id="ARBA00049360"/>
    </source>
</evidence>
<protein>
    <submittedName>
        <fullName evidence="4">Uncharacterized protein</fullName>
    </submittedName>
</protein>
<accession>A0A024URQ2</accession>
<feature type="coiled-coil region" evidence="3">
    <location>
        <begin position="111"/>
        <end position="159"/>
    </location>
</feature>
<comment type="catalytic activity">
    <reaction evidence="1">
        <text>ATP + H2O = ADP + phosphate + H(+)</text>
        <dbReference type="Rhea" id="RHEA:13065"/>
        <dbReference type="ChEBI" id="CHEBI:15377"/>
        <dbReference type="ChEBI" id="CHEBI:15378"/>
        <dbReference type="ChEBI" id="CHEBI:30616"/>
        <dbReference type="ChEBI" id="CHEBI:43474"/>
        <dbReference type="ChEBI" id="CHEBI:456216"/>
    </reaction>
</comment>
<dbReference type="InterPro" id="IPR043129">
    <property type="entry name" value="ATPase_NBD"/>
</dbReference>
<dbReference type="EMBL" id="KI913953">
    <property type="protein sequence ID" value="ETW09131.1"/>
    <property type="molecule type" value="Genomic_DNA"/>
</dbReference>
<gene>
    <name evidence="4" type="ORF">H310_01573</name>
</gene>
<proteinExistence type="inferred from homology"/>
<dbReference type="InterPro" id="IPR004000">
    <property type="entry name" value="Actin"/>
</dbReference>
<dbReference type="Gene3D" id="3.90.640.10">
    <property type="entry name" value="Actin, Chain A, domain 4"/>
    <property type="match status" value="1"/>
</dbReference>
<dbReference type="PANTHER" id="PTHR11937">
    <property type="entry name" value="ACTIN"/>
    <property type="match status" value="1"/>
</dbReference>
<name>A0A024URQ2_9STRA</name>
<evidence type="ECO:0000313" key="4">
    <source>
        <dbReference type="EMBL" id="ETW09131.1"/>
    </source>
</evidence>
<organism evidence="4">
    <name type="scientific">Aphanomyces invadans</name>
    <dbReference type="NCBI Taxonomy" id="157072"/>
    <lineage>
        <taxon>Eukaryota</taxon>
        <taxon>Sar</taxon>
        <taxon>Stramenopiles</taxon>
        <taxon>Oomycota</taxon>
        <taxon>Saprolegniomycetes</taxon>
        <taxon>Saprolegniales</taxon>
        <taxon>Verrucalvaceae</taxon>
        <taxon>Aphanomyces</taxon>
    </lineage>
</organism>
<feature type="coiled-coil region" evidence="3">
    <location>
        <begin position="485"/>
        <end position="512"/>
    </location>
</feature>
<sequence length="935" mass="103057">MALERQIERLKVENRFRQVAYDQLAAKYQTLVLRSTSMSSQGTTTDGTGHAAQGTNTDVDFEQEQSKLTTKIASLQLLQEVDRDRIESMRRDHSAQLADILAAKIHVDEQLNDVQKELHMSQLERNDAQQQVRDLMAALASSQAAHAALIHDLAQLEAQSRDAKHSHAMSQRQQEIKDIAAKVTEQRLVEEKTTLEQQCNNLTLQHESSIETIQALELAISTLQVEVAARTNDLETQRHAATQAQNEITALQAKCLSVTMAYDAASDKLTALRYDMEKQARVMAHMQDTHSADKATAAALLTQLHDVQTAKSALEAAWEKQCQAWDAERTCAKHRVGELEDTIKRLEMANTAWKAKHDATLCHVDVMTSQMEALQTPCTDALAASDETKSARDVEQLWRTNAELHDALVALTAQYETKCLQYDLAVKQVEYIKARDMEITLKLKMTGCHRQMLARALEQSSNQSMEATRLKDELIAMDAAKNAQLAELSARIHSMEDKVQNTTALNNELAQKCDVVEAPCRVADTVKESCNELLGKCDGHDAWCDDIDRVVPALSFNEPTQLSKDLLRPQDIGHADISEDSASGALNTLHGAILAVVVGANRVQAGLVSDQEDGWSLPTLQWKVDQSLCDGVGMAPSSPNRFKRHHSAQHADVGPKTTVAFWTNVLSRVGIRNARSVEKVVVVRPPGWHDSDEATVFTQLLREVRVASVLVTSSAQLALKSAGVRTGLVVEFCDDATFVVPIYDNSIVSHAVVRANVGEKTLVEKTRSLVRAVSPAFAALAGPDQVQLASTILERHGRVRYDVEQSQPTTMKFHAGESPTPLVLTLDGELHLGPEVYFERSPSTDGSVPAALLASLDHCDPMYTDAFCSAVVLIGATAKLPGLKRRLVKEVVLARPELLGQLFVNVPESSDMELYWGACTHAKYASDDEWVHRTS</sequence>
<dbReference type="STRING" id="157072.A0A024URQ2"/>
<dbReference type="GeneID" id="20078623"/>
<dbReference type="VEuPathDB" id="FungiDB:H310_01573"/>
<dbReference type="RefSeq" id="XP_008862936.1">
    <property type="nucleotide sequence ID" value="XM_008864714.1"/>
</dbReference>
<dbReference type="SMART" id="SM00268">
    <property type="entry name" value="ACTIN"/>
    <property type="match status" value="1"/>
</dbReference>
<dbReference type="SUPFAM" id="SSF53067">
    <property type="entry name" value="Actin-like ATPase domain"/>
    <property type="match status" value="1"/>
</dbReference>
<evidence type="ECO:0000256" key="2">
    <source>
        <dbReference type="RuleBase" id="RU000487"/>
    </source>
</evidence>
<dbReference type="AlphaFoldDB" id="A0A024URQ2"/>
<comment type="similarity">
    <text evidence="2">Belongs to the actin family.</text>
</comment>
<keyword evidence="3" id="KW-0175">Coiled coil</keyword>